<comment type="subcellular location">
    <subcellularLocation>
        <location evidence="1">Membrane</location>
    </subcellularLocation>
</comment>
<dbReference type="GO" id="GO:0008320">
    <property type="term" value="F:protein transmembrane transporter activity"/>
    <property type="evidence" value="ECO:0007669"/>
    <property type="project" value="InterPro"/>
</dbReference>
<dbReference type="Gene3D" id="1.20.5.1030">
    <property type="entry name" value="Preprotein translocase secy subunit"/>
    <property type="match status" value="1"/>
</dbReference>
<evidence type="ECO:0000256" key="5">
    <source>
        <dbReference type="ARBA" id="ARBA00022927"/>
    </source>
</evidence>
<dbReference type="InterPro" id="IPR001901">
    <property type="entry name" value="Translocase_SecE/Sec61-g"/>
</dbReference>
<dbReference type="AlphaFoldDB" id="A0A0F9PNI0"/>
<evidence type="ECO:0000256" key="1">
    <source>
        <dbReference type="ARBA" id="ARBA00004370"/>
    </source>
</evidence>
<keyword evidence="2" id="KW-0813">Transport</keyword>
<protein>
    <recommendedName>
        <fullName evidence="12">Protein translocase subunit SecE</fullName>
    </recommendedName>
</protein>
<dbReference type="InterPro" id="IPR038379">
    <property type="entry name" value="SecE_sf"/>
</dbReference>
<evidence type="ECO:0000256" key="2">
    <source>
        <dbReference type="ARBA" id="ARBA00022448"/>
    </source>
</evidence>
<dbReference type="NCBIfam" id="TIGR00964">
    <property type="entry name" value="secE_bact"/>
    <property type="match status" value="1"/>
</dbReference>
<dbReference type="GO" id="GO:0043952">
    <property type="term" value="P:protein transport by the Sec complex"/>
    <property type="evidence" value="ECO:0007669"/>
    <property type="project" value="TreeGrafter"/>
</dbReference>
<keyword evidence="6 10" id="KW-1133">Transmembrane helix</keyword>
<evidence type="ECO:0000256" key="4">
    <source>
        <dbReference type="ARBA" id="ARBA00022692"/>
    </source>
</evidence>
<evidence type="ECO:0000256" key="7">
    <source>
        <dbReference type="ARBA" id="ARBA00023010"/>
    </source>
</evidence>
<dbReference type="GO" id="GO:0005886">
    <property type="term" value="C:plasma membrane"/>
    <property type="evidence" value="ECO:0007669"/>
    <property type="project" value="TreeGrafter"/>
</dbReference>
<keyword evidence="7" id="KW-0811">Translocation</keyword>
<dbReference type="HAMAP" id="MF_00422">
    <property type="entry name" value="SecE"/>
    <property type="match status" value="1"/>
</dbReference>
<feature type="transmembrane region" description="Helical" evidence="10">
    <location>
        <begin position="63"/>
        <end position="88"/>
    </location>
</feature>
<dbReference type="GO" id="GO:0006605">
    <property type="term" value="P:protein targeting"/>
    <property type="evidence" value="ECO:0007669"/>
    <property type="project" value="InterPro"/>
</dbReference>
<evidence type="ECO:0000256" key="3">
    <source>
        <dbReference type="ARBA" id="ARBA00022475"/>
    </source>
</evidence>
<dbReference type="PRINTS" id="PR01650">
    <property type="entry name" value="SECETRNLCASE"/>
</dbReference>
<keyword evidence="3" id="KW-1003">Cell membrane</keyword>
<dbReference type="PROSITE" id="PS01067">
    <property type="entry name" value="SECE_SEC61G"/>
    <property type="match status" value="1"/>
</dbReference>
<keyword evidence="5" id="KW-0653">Protein transport</keyword>
<evidence type="ECO:0008006" key="12">
    <source>
        <dbReference type="Google" id="ProtNLM"/>
    </source>
</evidence>
<evidence type="ECO:0000313" key="11">
    <source>
        <dbReference type="EMBL" id="KKN31744.1"/>
    </source>
</evidence>
<keyword evidence="8 10" id="KW-0472">Membrane</keyword>
<evidence type="ECO:0000256" key="10">
    <source>
        <dbReference type="SAM" id="Phobius"/>
    </source>
</evidence>
<accession>A0A0F9PNI0</accession>
<dbReference type="GO" id="GO:0006886">
    <property type="term" value="P:intracellular protein transport"/>
    <property type="evidence" value="ECO:0007669"/>
    <property type="project" value="InterPro"/>
</dbReference>
<dbReference type="InterPro" id="IPR005807">
    <property type="entry name" value="SecE_bac"/>
</dbReference>
<evidence type="ECO:0000256" key="9">
    <source>
        <dbReference type="SAM" id="MobiDB-lite"/>
    </source>
</evidence>
<organism evidence="11">
    <name type="scientific">marine sediment metagenome</name>
    <dbReference type="NCBI Taxonomy" id="412755"/>
    <lineage>
        <taxon>unclassified sequences</taxon>
        <taxon>metagenomes</taxon>
        <taxon>ecological metagenomes</taxon>
    </lineage>
</organism>
<keyword evidence="4 10" id="KW-0812">Transmembrane</keyword>
<sequence>MSAKARVAKLNKKDTHKKNINKQNKKKQFKQGQQAKTRTSPQQYLKEVRLELNKVAWPSRQEVITFTIIVLAMTIVFGLYTGALDFIFQQLLKLSTGLRG</sequence>
<gene>
    <name evidence="11" type="ORF">LCGC14_0820830</name>
</gene>
<reference evidence="11" key="1">
    <citation type="journal article" date="2015" name="Nature">
        <title>Complex archaea that bridge the gap between prokaryotes and eukaryotes.</title>
        <authorList>
            <person name="Spang A."/>
            <person name="Saw J.H."/>
            <person name="Jorgensen S.L."/>
            <person name="Zaremba-Niedzwiedzka K."/>
            <person name="Martijn J."/>
            <person name="Lind A.E."/>
            <person name="van Eijk R."/>
            <person name="Schleper C."/>
            <person name="Guy L."/>
            <person name="Ettema T.J."/>
        </authorList>
    </citation>
    <scope>NUCLEOTIDE SEQUENCE</scope>
</reference>
<evidence type="ECO:0000256" key="8">
    <source>
        <dbReference type="ARBA" id="ARBA00023136"/>
    </source>
</evidence>
<comment type="caution">
    <text evidence="11">The sequence shown here is derived from an EMBL/GenBank/DDBJ whole genome shotgun (WGS) entry which is preliminary data.</text>
</comment>
<name>A0A0F9PNI0_9ZZZZ</name>
<dbReference type="PANTHER" id="PTHR33910">
    <property type="entry name" value="PROTEIN TRANSLOCASE SUBUNIT SECE"/>
    <property type="match status" value="1"/>
</dbReference>
<feature type="compositionally biased region" description="Basic residues" evidence="9">
    <location>
        <begin position="1"/>
        <end position="29"/>
    </location>
</feature>
<dbReference type="PANTHER" id="PTHR33910:SF1">
    <property type="entry name" value="PROTEIN TRANSLOCASE SUBUNIT SECE"/>
    <property type="match status" value="1"/>
</dbReference>
<feature type="region of interest" description="Disordered" evidence="9">
    <location>
        <begin position="1"/>
        <end position="40"/>
    </location>
</feature>
<dbReference type="EMBL" id="LAZR01002305">
    <property type="protein sequence ID" value="KKN31744.1"/>
    <property type="molecule type" value="Genomic_DNA"/>
</dbReference>
<dbReference type="Pfam" id="PF00584">
    <property type="entry name" value="SecE"/>
    <property type="match status" value="1"/>
</dbReference>
<proteinExistence type="inferred from homology"/>
<evidence type="ECO:0000256" key="6">
    <source>
        <dbReference type="ARBA" id="ARBA00022989"/>
    </source>
</evidence>
<dbReference type="GO" id="GO:0009306">
    <property type="term" value="P:protein secretion"/>
    <property type="evidence" value="ECO:0007669"/>
    <property type="project" value="InterPro"/>
</dbReference>